<name>A0A7C9EAR5_OPUST</name>
<reference evidence="2" key="2">
    <citation type="submission" date="2020-07" db="EMBL/GenBank/DDBJ databases">
        <authorList>
            <person name="Vera ALvarez R."/>
            <person name="Arias-Moreno D.M."/>
            <person name="Jimenez-Jacinto V."/>
            <person name="Jimenez-Bremont J.F."/>
            <person name="Swaminathan K."/>
            <person name="Moose S.P."/>
            <person name="Guerrero-Gonzalez M.L."/>
            <person name="Marino-Ramirez L."/>
            <person name="Landsman D."/>
            <person name="Rodriguez-Kessler M."/>
            <person name="Delgado-Sanchez P."/>
        </authorList>
    </citation>
    <scope>NUCLEOTIDE SEQUENCE</scope>
    <source>
        <tissue evidence="2">Cladode</tissue>
    </source>
</reference>
<sequence>MHSFRVVCLFPSLKIQCEVRMRWVDTVAVETAEAPYAAESLPFSTLDQAGSPELWRHNLVFTLFYCLAHFLNFLYLYFSFMGAAQMSFKILGSIFEFQVY</sequence>
<proteinExistence type="predicted"/>
<keyword evidence="1" id="KW-1133">Transmembrane helix</keyword>
<accession>A0A7C9EAR5</accession>
<evidence type="ECO:0000256" key="1">
    <source>
        <dbReference type="SAM" id="Phobius"/>
    </source>
</evidence>
<protein>
    <submittedName>
        <fullName evidence="2">Uncharacterized protein</fullName>
    </submittedName>
</protein>
<dbReference type="AlphaFoldDB" id="A0A7C9EAR5"/>
<keyword evidence="1" id="KW-0472">Membrane</keyword>
<feature type="transmembrane region" description="Helical" evidence="1">
    <location>
        <begin position="59"/>
        <end position="78"/>
    </location>
</feature>
<keyword evidence="1" id="KW-0812">Transmembrane</keyword>
<organism evidence="2">
    <name type="scientific">Opuntia streptacantha</name>
    <name type="common">Prickly pear cactus</name>
    <name type="synonym">Opuntia cardona</name>
    <dbReference type="NCBI Taxonomy" id="393608"/>
    <lineage>
        <taxon>Eukaryota</taxon>
        <taxon>Viridiplantae</taxon>
        <taxon>Streptophyta</taxon>
        <taxon>Embryophyta</taxon>
        <taxon>Tracheophyta</taxon>
        <taxon>Spermatophyta</taxon>
        <taxon>Magnoliopsida</taxon>
        <taxon>eudicotyledons</taxon>
        <taxon>Gunneridae</taxon>
        <taxon>Pentapetalae</taxon>
        <taxon>Caryophyllales</taxon>
        <taxon>Cactineae</taxon>
        <taxon>Cactaceae</taxon>
        <taxon>Opuntioideae</taxon>
        <taxon>Opuntia</taxon>
    </lineage>
</organism>
<reference evidence="2" key="1">
    <citation type="journal article" date="2013" name="J. Plant Res.">
        <title>Effect of fungi and light on seed germination of three Opuntia species from semiarid lands of central Mexico.</title>
        <authorList>
            <person name="Delgado-Sanchez P."/>
            <person name="Jimenez-Bremont J.F."/>
            <person name="Guerrero-Gonzalez Mde L."/>
            <person name="Flores J."/>
        </authorList>
    </citation>
    <scope>NUCLEOTIDE SEQUENCE</scope>
    <source>
        <tissue evidence="2">Cladode</tissue>
    </source>
</reference>
<dbReference type="EMBL" id="GISG01220259">
    <property type="protein sequence ID" value="MBA4663402.1"/>
    <property type="molecule type" value="Transcribed_RNA"/>
</dbReference>
<evidence type="ECO:0000313" key="2">
    <source>
        <dbReference type="EMBL" id="MBA4663402.1"/>
    </source>
</evidence>